<feature type="compositionally biased region" description="Low complexity" evidence="3">
    <location>
        <begin position="1346"/>
        <end position="1365"/>
    </location>
</feature>
<dbReference type="InterPro" id="IPR001680">
    <property type="entry name" value="WD40_rpt"/>
</dbReference>
<dbReference type="InterPro" id="IPR011047">
    <property type="entry name" value="Quinoprotein_ADH-like_sf"/>
</dbReference>
<feature type="compositionally biased region" description="Polar residues" evidence="3">
    <location>
        <begin position="1367"/>
        <end position="1377"/>
    </location>
</feature>
<dbReference type="InterPro" id="IPR052993">
    <property type="entry name" value="CFA-57"/>
</dbReference>
<feature type="coiled-coil region" evidence="2">
    <location>
        <begin position="746"/>
        <end position="809"/>
    </location>
</feature>
<keyword evidence="1" id="KW-0853">WD repeat</keyword>
<evidence type="ECO:0000256" key="2">
    <source>
        <dbReference type="SAM" id="Coils"/>
    </source>
</evidence>
<dbReference type="SMART" id="SM00320">
    <property type="entry name" value="WD40"/>
    <property type="match status" value="6"/>
</dbReference>
<feature type="repeat" description="WD" evidence="1">
    <location>
        <begin position="505"/>
        <end position="546"/>
    </location>
</feature>
<dbReference type="Pfam" id="PF00400">
    <property type="entry name" value="WD40"/>
    <property type="match status" value="1"/>
</dbReference>
<dbReference type="SUPFAM" id="SSF50998">
    <property type="entry name" value="Quinoprotein alcohol dehydrogenase-like"/>
    <property type="match status" value="1"/>
</dbReference>
<dbReference type="SUPFAM" id="SSF50978">
    <property type="entry name" value="WD40 repeat-like"/>
    <property type="match status" value="1"/>
</dbReference>
<feature type="region of interest" description="Disordered" evidence="3">
    <location>
        <begin position="1243"/>
        <end position="1287"/>
    </location>
</feature>
<accession>A0A7S3VJY3</accession>
<evidence type="ECO:0000256" key="1">
    <source>
        <dbReference type="PROSITE-ProRule" id="PRU00221"/>
    </source>
</evidence>
<feature type="region of interest" description="Disordered" evidence="3">
    <location>
        <begin position="1"/>
        <end position="25"/>
    </location>
</feature>
<dbReference type="PANTHER" id="PTHR32215">
    <property type="entry name" value="CILIA- AND FLAGELLA-ASSOCIATED PROTEIN 57"/>
    <property type="match status" value="1"/>
</dbReference>
<feature type="compositionally biased region" description="Acidic residues" evidence="3">
    <location>
        <begin position="1"/>
        <end position="11"/>
    </location>
</feature>
<sequence length="1477" mass="162485">MAEDAEEEEEDQLRGGNTGNANTPDMTYGAIISPQYAFGTTGLGRAAMCYVEGDKVMYPVGAHMAVYSSSADEMKLLPLAEKVKASYAVTLSNNRKYFAVIEDVEDCTSQVVSVYSMATAKRVKCLQLGSATGNESVKVSDISFSENSKFLITQCGEPDHQMLVWRWYTNKVVCTLKHDKPILAACFNPADDTQLALAHSSGAFLVRLDGESGNSRPVPLPTAEQTRNTITSFTWLVGNVLAFTSSRGRIQINQDTDIKAVYKPDVEDHLTCIVTKGRGFVAGGHKGLLYFYDPPEPSAKRAGNTDLFVLVHVISCNLPGRAIASLAMSGSEDYACVLCGSGEMLSLSMETMREHEEKELQQLLGNTRSEQDTDPFSLITGGVGNPNIVSMDAIEYVPLMAVATGDKFVRVVNYESRSCVVAKNMIDDIMCCALHPSGAMIAVGLHEKLQLFSIAQDELGDLASFSVKKCHLARFSSGGGMLAAVGRSNTIYVYHAFNFTQLVVLKGHVSVVTSFCFSPDERNFVSVGAGGSVYFWDLNTSRRLADSEYVDKRALYASAAFGGHNGRISAVVRAADGRIQHVMQGKVEYEVAGPKCADRSSLSLLGEDRVVLITDDKGSILSYPWPGSFPAPPGMARFAEPQTYRLHAPRAGAISTMVVLPKCGLVLTSSLDGIVIMSRLDMVLRGQLMEPQPAPWSLSQGGAGPMALTLPVPLERLHIFKAKMVELATLLGTTKSDAEYQSFRQSQALRESLARTEAELADVRRQLADKQAELDLAHASVSDREQAIVKELEAAHMAAADELEALFDRRLELEVQKLEHMTAERDDKQFKVEEQMKRMASRHEAEVARLRAMYNDARNRTREIEEEFAQKQALEQAQFEEYMYQAEDDFDEASDRANERIEIINQGAQTKEAQLRAEVNILKRTNLRFKGDKALELKKMSKVLADNSAMREAVADGQITISKLERELQGREEVISDNFVTIQGLRRRIQELEKHKFVLTYKADAFSKELDPARAAAEEMGRDLMQHEAELLKERTENARLMRTLKEREAASRILKRDLDNANMRCTQQESLLGLFSVDVQAVMAASDAKGSAGTKSARERAIEELYRKYCREWHARVKTSDQVEAELTRHLHMAEIHKELLQRRLTEGSKQGKGSKHAGLHQNMALLRELQVATHDGKVLAQSLEKEHNQLRELSVRYRLLEARLKGNEQASSQALPQQGPDEAAAGLASYLATSAAPLSSITPSFRPERVSGSLSGTEGLQGASAKKRPMSAHPGGRQQRQADGIVRGSPARNLAEMLAQEQAAIMSQMHAVMERMVGAQSHARLEAISKQQSMLEHLQKSLKQQVEAEQAEAAGEEPQQGRASFQANSSEALSNQQQQQQQQQQQKQHLGQGGAEASSRSPYLPHNAVNHRPTGFGPRARPTSAGPSSNYTALLNSSGGPTAFASPARRRPQSAAGVGMRAFVNGNTQAWRKKQ</sequence>
<feature type="compositionally biased region" description="Low complexity" evidence="3">
    <location>
        <begin position="1378"/>
        <end position="1390"/>
    </location>
</feature>
<feature type="region of interest" description="Disordered" evidence="3">
    <location>
        <begin position="1343"/>
        <end position="1462"/>
    </location>
</feature>
<dbReference type="PROSITE" id="PS50082">
    <property type="entry name" value="WD_REPEATS_2"/>
    <property type="match status" value="1"/>
</dbReference>
<feature type="coiled-coil region" evidence="2">
    <location>
        <begin position="1185"/>
        <end position="1212"/>
    </location>
</feature>
<dbReference type="PROSITE" id="PS50294">
    <property type="entry name" value="WD_REPEATS_REGION"/>
    <property type="match status" value="1"/>
</dbReference>
<proteinExistence type="predicted"/>
<feature type="coiled-coil region" evidence="2">
    <location>
        <begin position="833"/>
        <end position="877"/>
    </location>
</feature>
<protein>
    <recommendedName>
        <fullName evidence="5">Cilia- and flagella-associated protein 57</fullName>
    </recommendedName>
</protein>
<dbReference type="EMBL" id="HBIP01009746">
    <property type="protein sequence ID" value="CAE0490314.1"/>
    <property type="molecule type" value="Transcribed_RNA"/>
</dbReference>
<name>A0A7S3VJY3_DUNTE</name>
<evidence type="ECO:0000313" key="4">
    <source>
        <dbReference type="EMBL" id="CAE0490314.1"/>
    </source>
</evidence>
<feature type="coiled-coil region" evidence="2">
    <location>
        <begin position="1017"/>
        <end position="1044"/>
    </location>
</feature>
<dbReference type="InterPro" id="IPR036322">
    <property type="entry name" value="WD40_repeat_dom_sf"/>
</dbReference>
<dbReference type="PANTHER" id="PTHR32215:SF0">
    <property type="entry name" value="CILIA- AND FLAGELLA-ASSOCIATED PROTEIN 57"/>
    <property type="match status" value="1"/>
</dbReference>
<dbReference type="Gene3D" id="2.130.10.10">
    <property type="entry name" value="YVTN repeat-like/Quinoprotein amine dehydrogenase"/>
    <property type="match status" value="2"/>
</dbReference>
<gene>
    <name evidence="4" type="ORF">DTER00134_LOCUS5386</name>
</gene>
<evidence type="ECO:0008006" key="5">
    <source>
        <dbReference type="Google" id="ProtNLM"/>
    </source>
</evidence>
<dbReference type="InterPro" id="IPR015943">
    <property type="entry name" value="WD40/YVTN_repeat-like_dom_sf"/>
</dbReference>
<keyword evidence="2" id="KW-0175">Coiled coil</keyword>
<evidence type="ECO:0000256" key="3">
    <source>
        <dbReference type="SAM" id="MobiDB-lite"/>
    </source>
</evidence>
<feature type="compositionally biased region" description="Polar residues" evidence="3">
    <location>
        <begin position="1427"/>
        <end position="1442"/>
    </location>
</feature>
<reference evidence="4" key="1">
    <citation type="submission" date="2021-01" db="EMBL/GenBank/DDBJ databases">
        <authorList>
            <person name="Corre E."/>
            <person name="Pelletier E."/>
            <person name="Niang G."/>
            <person name="Scheremetjew M."/>
            <person name="Finn R."/>
            <person name="Kale V."/>
            <person name="Holt S."/>
            <person name="Cochrane G."/>
            <person name="Meng A."/>
            <person name="Brown T."/>
            <person name="Cohen L."/>
        </authorList>
    </citation>
    <scope>NUCLEOTIDE SEQUENCE</scope>
    <source>
        <strain evidence="4">CCMP1320</strain>
    </source>
</reference>
<organism evidence="4">
    <name type="scientific">Dunaliella tertiolecta</name>
    <name type="common">Green alga</name>
    <dbReference type="NCBI Taxonomy" id="3047"/>
    <lineage>
        <taxon>Eukaryota</taxon>
        <taxon>Viridiplantae</taxon>
        <taxon>Chlorophyta</taxon>
        <taxon>core chlorophytes</taxon>
        <taxon>Chlorophyceae</taxon>
        <taxon>CS clade</taxon>
        <taxon>Chlamydomonadales</taxon>
        <taxon>Dunaliellaceae</taxon>
        <taxon>Dunaliella</taxon>
    </lineage>
</organism>